<evidence type="ECO:0000313" key="2">
    <source>
        <dbReference type="Proteomes" id="UP001054945"/>
    </source>
</evidence>
<gene>
    <name evidence="1" type="ORF">CEXT_94411</name>
</gene>
<reference evidence="1 2" key="1">
    <citation type="submission" date="2021-06" db="EMBL/GenBank/DDBJ databases">
        <title>Caerostris extrusa draft genome.</title>
        <authorList>
            <person name="Kono N."/>
            <person name="Arakawa K."/>
        </authorList>
    </citation>
    <scope>NUCLEOTIDE SEQUENCE [LARGE SCALE GENOMIC DNA]</scope>
</reference>
<keyword evidence="2" id="KW-1185">Reference proteome</keyword>
<dbReference type="EMBL" id="BPLR01018534">
    <property type="protein sequence ID" value="GIZ00353.1"/>
    <property type="molecule type" value="Genomic_DNA"/>
</dbReference>
<comment type="caution">
    <text evidence="1">The sequence shown here is derived from an EMBL/GenBank/DDBJ whole genome shotgun (WGS) entry which is preliminary data.</text>
</comment>
<name>A0AAV4XZR9_CAEEX</name>
<organism evidence="1 2">
    <name type="scientific">Caerostris extrusa</name>
    <name type="common">Bark spider</name>
    <name type="synonym">Caerostris bankana</name>
    <dbReference type="NCBI Taxonomy" id="172846"/>
    <lineage>
        <taxon>Eukaryota</taxon>
        <taxon>Metazoa</taxon>
        <taxon>Ecdysozoa</taxon>
        <taxon>Arthropoda</taxon>
        <taxon>Chelicerata</taxon>
        <taxon>Arachnida</taxon>
        <taxon>Araneae</taxon>
        <taxon>Araneomorphae</taxon>
        <taxon>Entelegynae</taxon>
        <taxon>Araneoidea</taxon>
        <taxon>Araneidae</taxon>
        <taxon>Caerostris</taxon>
    </lineage>
</organism>
<accession>A0AAV4XZR9</accession>
<protein>
    <submittedName>
        <fullName evidence="1">Uncharacterized protein</fullName>
    </submittedName>
</protein>
<evidence type="ECO:0000313" key="1">
    <source>
        <dbReference type="EMBL" id="GIZ00353.1"/>
    </source>
</evidence>
<dbReference type="Proteomes" id="UP001054945">
    <property type="component" value="Unassembled WGS sequence"/>
</dbReference>
<sequence length="97" mass="11061">MLQFRIYTEWLHLFKSGLAIQCQPRVTVKREAVCPEAKIDRSRATGAGFSRICGDRLLLHSDCLHQFQLQFSFRSVGTTIGALSKRFIVFLTSRLSV</sequence>
<dbReference type="AlphaFoldDB" id="A0AAV4XZR9"/>
<proteinExistence type="predicted"/>